<sequence>MSDEILNTVIIGSGPAGYTAAIYACRSGLNPWLIKGPEPGGQLTTTPEIGNWPGRKDAPDGFSLMDSLREHAEALGTKTISAMVTEVDFSSDIKTLTLDNGEVIKTRTVIISTGAKARYLGLDSEEEYKGKGVSACATCDGFFFRKKDVAVIGGGSAAFVEALYLTNLCNKVYIVHRREQFRAEKVLVDKLRELEKTGKVEFVLNANVDKVVGDGNKVTGADIKFTDGSSRSINLDGIFVAIGHEPATQIFKEALELDEDGYIKTGFTTATSTSSKGVFAAGDCADRIYRQAITSAGEGCKAALDVEKYLLG</sequence>
<feature type="domain" description="FAD/NAD(P)-binding" evidence="4">
    <location>
        <begin position="8"/>
        <end position="299"/>
    </location>
</feature>
<evidence type="ECO:0000256" key="1">
    <source>
        <dbReference type="ARBA" id="ARBA00022630"/>
    </source>
</evidence>
<dbReference type="Proteomes" id="UP000243374">
    <property type="component" value="Unassembled WGS sequence"/>
</dbReference>
<dbReference type="GO" id="GO:0005737">
    <property type="term" value="C:cytoplasm"/>
    <property type="evidence" value="ECO:0007669"/>
    <property type="project" value="InterPro"/>
</dbReference>
<evidence type="ECO:0000313" key="5">
    <source>
        <dbReference type="EMBL" id="SFJ93727.1"/>
    </source>
</evidence>
<keyword evidence="3" id="KW-0274">FAD</keyword>
<protein>
    <recommendedName>
        <fullName evidence="3">Thioredoxin reductase</fullName>
        <ecNumber evidence="3">1.8.1.9</ecNumber>
    </recommendedName>
</protein>
<comment type="subunit">
    <text evidence="3">Homodimer.</text>
</comment>
<dbReference type="InterPro" id="IPR036188">
    <property type="entry name" value="FAD/NAD-bd_sf"/>
</dbReference>
<evidence type="ECO:0000259" key="4">
    <source>
        <dbReference type="Pfam" id="PF07992"/>
    </source>
</evidence>
<proteinExistence type="inferred from homology"/>
<dbReference type="PRINTS" id="PR00469">
    <property type="entry name" value="PNDRDTASEII"/>
</dbReference>
<dbReference type="GO" id="GO:0019430">
    <property type="term" value="P:removal of superoxide radicals"/>
    <property type="evidence" value="ECO:0007669"/>
    <property type="project" value="UniProtKB-UniRule"/>
</dbReference>
<dbReference type="RefSeq" id="WP_074839583.1">
    <property type="nucleotide sequence ID" value="NZ_CP047056.1"/>
</dbReference>
<keyword evidence="3" id="KW-0676">Redox-active center</keyword>
<comment type="catalytic activity">
    <reaction evidence="3">
        <text>[thioredoxin]-dithiol + NADP(+) = [thioredoxin]-disulfide + NADPH + H(+)</text>
        <dbReference type="Rhea" id="RHEA:20345"/>
        <dbReference type="Rhea" id="RHEA-COMP:10698"/>
        <dbReference type="Rhea" id="RHEA-COMP:10700"/>
        <dbReference type="ChEBI" id="CHEBI:15378"/>
        <dbReference type="ChEBI" id="CHEBI:29950"/>
        <dbReference type="ChEBI" id="CHEBI:50058"/>
        <dbReference type="ChEBI" id="CHEBI:57783"/>
        <dbReference type="ChEBI" id="CHEBI:58349"/>
        <dbReference type="EC" id="1.8.1.9"/>
    </reaction>
</comment>
<dbReference type="PRINTS" id="PR00368">
    <property type="entry name" value="FADPNR"/>
</dbReference>
<dbReference type="Gene3D" id="3.50.50.60">
    <property type="entry name" value="FAD/NAD(P)-binding domain"/>
    <property type="match status" value="2"/>
</dbReference>
<gene>
    <name evidence="5" type="ORF">SAMN04487865_100854</name>
</gene>
<reference evidence="5 6" key="1">
    <citation type="submission" date="2016-10" db="EMBL/GenBank/DDBJ databases">
        <authorList>
            <person name="Varghese N."/>
            <person name="Submissions S."/>
        </authorList>
    </citation>
    <scope>NUCLEOTIDE SEQUENCE [LARGE SCALE GENOMIC DNA]</scope>
    <source>
        <strain evidence="5 6">22B</strain>
    </source>
</reference>
<dbReference type="EMBL" id="FOSF01000008">
    <property type="protein sequence ID" value="SFJ93727.1"/>
    <property type="molecule type" value="Genomic_DNA"/>
</dbReference>
<dbReference type="OrthoDB" id="9806179at2"/>
<comment type="similarity">
    <text evidence="3">Belongs to the class-II pyridine nucleotide-disulfide oxidoreductase family.</text>
</comment>
<dbReference type="GO" id="GO:0004791">
    <property type="term" value="F:thioredoxin-disulfide reductase (NADPH) activity"/>
    <property type="evidence" value="ECO:0007669"/>
    <property type="project" value="UniProtKB-UniRule"/>
</dbReference>
<dbReference type="InterPro" id="IPR023753">
    <property type="entry name" value="FAD/NAD-binding_dom"/>
</dbReference>
<dbReference type="SUPFAM" id="SSF51905">
    <property type="entry name" value="FAD/NAD(P)-binding domain"/>
    <property type="match status" value="1"/>
</dbReference>
<comment type="cofactor">
    <cofactor evidence="3">
        <name>FAD</name>
        <dbReference type="ChEBI" id="CHEBI:57692"/>
    </cofactor>
</comment>
<dbReference type="NCBIfam" id="TIGR01292">
    <property type="entry name" value="TRX_reduct"/>
    <property type="match status" value="1"/>
</dbReference>
<dbReference type="InterPro" id="IPR005982">
    <property type="entry name" value="Thioredox_Rdtase"/>
</dbReference>
<dbReference type="EC" id="1.8.1.9" evidence="3"/>
<dbReference type="PANTHER" id="PTHR48105">
    <property type="entry name" value="THIOREDOXIN REDUCTASE 1-RELATED-RELATED"/>
    <property type="match status" value="1"/>
</dbReference>
<keyword evidence="1 3" id="KW-0285">Flavoprotein</keyword>
<dbReference type="InterPro" id="IPR050097">
    <property type="entry name" value="Ferredoxin-NADP_redctase_2"/>
</dbReference>
<name>A0A662Z7X9_9GAMM</name>
<dbReference type="Pfam" id="PF07992">
    <property type="entry name" value="Pyr_redox_2"/>
    <property type="match status" value="1"/>
</dbReference>
<keyword evidence="6" id="KW-1185">Reference proteome</keyword>
<evidence type="ECO:0000256" key="2">
    <source>
        <dbReference type="ARBA" id="ARBA00023002"/>
    </source>
</evidence>
<evidence type="ECO:0000313" key="6">
    <source>
        <dbReference type="Proteomes" id="UP000243374"/>
    </source>
</evidence>
<evidence type="ECO:0000256" key="3">
    <source>
        <dbReference type="RuleBase" id="RU003880"/>
    </source>
</evidence>
<dbReference type="AlphaFoldDB" id="A0A662Z7X9"/>
<keyword evidence="2 3" id="KW-0560">Oxidoreductase</keyword>
<organism evidence="5 6">
    <name type="scientific">Succinivibrio dextrinosolvens</name>
    <dbReference type="NCBI Taxonomy" id="83771"/>
    <lineage>
        <taxon>Bacteria</taxon>
        <taxon>Pseudomonadati</taxon>
        <taxon>Pseudomonadota</taxon>
        <taxon>Gammaproteobacteria</taxon>
        <taxon>Aeromonadales</taxon>
        <taxon>Succinivibrionaceae</taxon>
        <taxon>Succinivibrio</taxon>
    </lineage>
</organism>
<accession>A0A662Z7X9</accession>